<dbReference type="PANTHER" id="PTHR22911:SF6">
    <property type="entry name" value="SOLUTE CARRIER FAMILY 35 MEMBER G1"/>
    <property type="match status" value="1"/>
</dbReference>
<dbReference type="RefSeq" id="WP_229797473.1">
    <property type="nucleotide sequence ID" value="NZ_BMYO01000003.1"/>
</dbReference>
<keyword evidence="3 5" id="KW-1133">Transmembrane helix</keyword>
<dbReference type="Pfam" id="PF00892">
    <property type="entry name" value="EamA"/>
    <property type="match status" value="2"/>
</dbReference>
<evidence type="ECO:0000256" key="2">
    <source>
        <dbReference type="ARBA" id="ARBA00022692"/>
    </source>
</evidence>
<evidence type="ECO:0000259" key="6">
    <source>
        <dbReference type="Pfam" id="PF00892"/>
    </source>
</evidence>
<keyword evidence="2 5" id="KW-0812">Transmembrane</keyword>
<feature type="transmembrane region" description="Helical" evidence="5">
    <location>
        <begin position="69"/>
        <end position="90"/>
    </location>
</feature>
<feature type="transmembrane region" description="Helical" evidence="5">
    <location>
        <begin position="40"/>
        <end position="57"/>
    </location>
</feature>
<feature type="transmembrane region" description="Helical" evidence="5">
    <location>
        <begin position="269"/>
        <end position="289"/>
    </location>
</feature>
<dbReference type="PANTHER" id="PTHR22911">
    <property type="entry name" value="ACYL-MALONYL CONDENSING ENZYME-RELATED"/>
    <property type="match status" value="1"/>
</dbReference>
<evidence type="ECO:0000256" key="5">
    <source>
        <dbReference type="SAM" id="Phobius"/>
    </source>
</evidence>
<feature type="transmembrane region" description="Helical" evidence="5">
    <location>
        <begin position="12"/>
        <end position="28"/>
    </location>
</feature>
<protein>
    <submittedName>
        <fullName evidence="7">Membrane protein</fullName>
    </submittedName>
</protein>
<gene>
    <name evidence="7" type="ORF">GCM10007350_13900</name>
</gene>
<evidence type="ECO:0000313" key="8">
    <source>
        <dbReference type="Proteomes" id="UP000604737"/>
    </source>
</evidence>
<comment type="caution">
    <text evidence="7">The sequence shown here is derived from an EMBL/GenBank/DDBJ whole genome shotgun (WGS) entry which is preliminary data.</text>
</comment>
<evidence type="ECO:0000256" key="1">
    <source>
        <dbReference type="ARBA" id="ARBA00004141"/>
    </source>
</evidence>
<organism evidence="7 8">
    <name type="scientific">Jeongeupia chitinilytica</name>
    <dbReference type="NCBI Taxonomy" id="1041641"/>
    <lineage>
        <taxon>Bacteria</taxon>
        <taxon>Pseudomonadati</taxon>
        <taxon>Pseudomonadota</taxon>
        <taxon>Betaproteobacteria</taxon>
        <taxon>Neisseriales</taxon>
        <taxon>Chitinibacteraceae</taxon>
        <taxon>Jeongeupia</taxon>
    </lineage>
</organism>
<dbReference type="SUPFAM" id="SSF103481">
    <property type="entry name" value="Multidrug resistance efflux transporter EmrE"/>
    <property type="match status" value="2"/>
</dbReference>
<keyword evidence="8" id="KW-1185">Reference proteome</keyword>
<feature type="transmembrane region" description="Helical" evidence="5">
    <location>
        <begin position="151"/>
        <end position="171"/>
    </location>
</feature>
<feature type="transmembrane region" description="Helical" evidence="5">
    <location>
        <begin position="127"/>
        <end position="145"/>
    </location>
</feature>
<accession>A0ABQ3GY07</accession>
<proteinExistence type="predicted"/>
<evidence type="ECO:0000313" key="7">
    <source>
        <dbReference type="EMBL" id="GHD60605.1"/>
    </source>
</evidence>
<feature type="transmembrane region" description="Helical" evidence="5">
    <location>
        <begin position="213"/>
        <end position="229"/>
    </location>
</feature>
<sequence length="299" mass="32892">MHWHRLKNSGPFWMVVACLSFGVMGVFVKLGSHSFSTAELVFYRCLAGFIGILLIALPARRPLRVSWPLLQVHLGRSVSGFLSLMLYFFAISRLPLSTAVTLNYTSPLFLMVVSTLWYRQWPMRRQVLAILFGFVGVVLLLRPALDGDEWLAGLLGLCSGLLASIAYMNVHELGRRGEPEWRTVFYFSLVSSLGAGIWMLLQPGELAQLHLDNLWIILGMGISATIAQLSMTRAYSKGKSLVVASLAYLTVVFSTLFGVLLWGDRLPPSSYLAMLLIAACGVVSARLGAASAARPQRPA</sequence>
<evidence type="ECO:0000256" key="3">
    <source>
        <dbReference type="ARBA" id="ARBA00022989"/>
    </source>
</evidence>
<dbReference type="PROSITE" id="PS51257">
    <property type="entry name" value="PROKAR_LIPOPROTEIN"/>
    <property type="match status" value="1"/>
</dbReference>
<dbReference type="EMBL" id="BMYO01000003">
    <property type="protein sequence ID" value="GHD60605.1"/>
    <property type="molecule type" value="Genomic_DNA"/>
</dbReference>
<feature type="domain" description="EamA" evidence="6">
    <location>
        <begin position="9"/>
        <end position="141"/>
    </location>
</feature>
<feature type="domain" description="EamA" evidence="6">
    <location>
        <begin position="153"/>
        <end position="279"/>
    </location>
</feature>
<dbReference type="InterPro" id="IPR037185">
    <property type="entry name" value="EmrE-like"/>
</dbReference>
<evidence type="ECO:0000256" key="4">
    <source>
        <dbReference type="ARBA" id="ARBA00023136"/>
    </source>
</evidence>
<feature type="transmembrane region" description="Helical" evidence="5">
    <location>
        <begin position="96"/>
        <end position="118"/>
    </location>
</feature>
<dbReference type="Proteomes" id="UP000604737">
    <property type="component" value="Unassembled WGS sequence"/>
</dbReference>
<feature type="transmembrane region" description="Helical" evidence="5">
    <location>
        <begin position="241"/>
        <end position="263"/>
    </location>
</feature>
<keyword evidence="4 5" id="KW-0472">Membrane</keyword>
<comment type="subcellular location">
    <subcellularLocation>
        <location evidence="1">Membrane</location>
        <topology evidence="1">Multi-pass membrane protein</topology>
    </subcellularLocation>
</comment>
<dbReference type="InterPro" id="IPR000620">
    <property type="entry name" value="EamA_dom"/>
</dbReference>
<reference evidence="8" key="1">
    <citation type="journal article" date="2019" name="Int. J. Syst. Evol. Microbiol.">
        <title>The Global Catalogue of Microorganisms (GCM) 10K type strain sequencing project: providing services to taxonomists for standard genome sequencing and annotation.</title>
        <authorList>
            <consortium name="The Broad Institute Genomics Platform"/>
            <consortium name="The Broad Institute Genome Sequencing Center for Infectious Disease"/>
            <person name="Wu L."/>
            <person name="Ma J."/>
        </authorList>
    </citation>
    <scope>NUCLEOTIDE SEQUENCE [LARGE SCALE GENOMIC DNA]</scope>
    <source>
        <strain evidence="8">KCTC 23701</strain>
    </source>
</reference>
<name>A0ABQ3GY07_9NEIS</name>
<feature type="transmembrane region" description="Helical" evidence="5">
    <location>
        <begin position="183"/>
        <end position="201"/>
    </location>
</feature>